<feature type="domain" description="NADP-dependent oxidoreductase" evidence="4">
    <location>
        <begin position="16"/>
        <end position="272"/>
    </location>
</feature>
<dbReference type="Proteomes" id="UP000260655">
    <property type="component" value="Unassembled WGS sequence"/>
</dbReference>
<dbReference type="InterPro" id="IPR023210">
    <property type="entry name" value="NADP_OxRdtase_dom"/>
</dbReference>
<dbReference type="PANTHER" id="PTHR43638:SF3">
    <property type="entry name" value="ALDEHYDE REDUCTASE"/>
    <property type="match status" value="1"/>
</dbReference>
<evidence type="ECO:0000256" key="1">
    <source>
        <dbReference type="PIRSR" id="PIRSR000097-1"/>
    </source>
</evidence>
<dbReference type="GO" id="GO:0016491">
    <property type="term" value="F:oxidoreductase activity"/>
    <property type="evidence" value="ECO:0007669"/>
    <property type="project" value="InterPro"/>
</dbReference>
<dbReference type="SUPFAM" id="SSF51430">
    <property type="entry name" value="NAD(P)-linked oxidoreductase"/>
    <property type="match status" value="1"/>
</dbReference>
<dbReference type="PANTHER" id="PTHR43638">
    <property type="entry name" value="OXIDOREDUCTASE, ALDO/KETO REDUCTASE FAMILY PROTEIN"/>
    <property type="match status" value="1"/>
</dbReference>
<evidence type="ECO:0000313" key="6">
    <source>
        <dbReference type="Proteomes" id="UP000260655"/>
    </source>
</evidence>
<reference evidence="5 6" key="1">
    <citation type="submission" date="2018-08" db="EMBL/GenBank/DDBJ databases">
        <title>A genome reference for cultivated species of the human gut microbiota.</title>
        <authorList>
            <person name="Zou Y."/>
            <person name="Xue W."/>
            <person name="Luo G."/>
        </authorList>
    </citation>
    <scope>NUCLEOTIDE SEQUENCE [LARGE SCALE GENOMIC DNA]</scope>
    <source>
        <strain evidence="5 6">TM07-19</strain>
    </source>
</reference>
<evidence type="ECO:0000256" key="3">
    <source>
        <dbReference type="PIRSR" id="PIRSR000097-3"/>
    </source>
</evidence>
<dbReference type="AlphaFoldDB" id="A0A3E4GUM1"/>
<dbReference type="RefSeq" id="WP_117555982.1">
    <property type="nucleotide sequence ID" value="NZ_QSOV01000001.1"/>
</dbReference>
<feature type="binding site" evidence="2">
    <location>
        <position position="114"/>
    </location>
    <ligand>
        <name>substrate</name>
    </ligand>
</feature>
<protein>
    <submittedName>
        <fullName evidence="5">Aldo/keto reductase</fullName>
    </submittedName>
</protein>
<dbReference type="CDD" id="cd19138">
    <property type="entry name" value="AKR_YeaE"/>
    <property type="match status" value="1"/>
</dbReference>
<organism evidence="5 6">
    <name type="scientific">Coprococcus comes</name>
    <dbReference type="NCBI Taxonomy" id="410072"/>
    <lineage>
        <taxon>Bacteria</taxon>
        <taxon>Bacillati</taxon>
        <taxon>Bacillota</taxon>
        <taxon>Clostridia</taxon>
        <taxon>Lachnospirales</taxon>
        <taxon>Lachnospiraceae</taxon>
        <taxon>Coprococcus</taxon>
    </lineage>
</organism>
<dbReference type="InterPro" id="IPR036812">
    <property type="entry name" value="NAD(P)_OxRdtase_dom_sf"/>
</dbReference>
<name>A0A3E4GUM1_9FIRM</name>
<sequence>MNKKEIKLSNGMEMPRLGMGTWFLGENRSKDTEETAALRAGIDAGIRLIDTAEMYGDGRSEQLIGRAIQGYDRSMLFLVSKVYPHNAGRRKIFKSLQQTLKNLQTDYLDLYLLHWRGGIPLEETVECMEQLVKEGKIRSWGVSNFDTDDMKELFSVPNGNHCVVNQVLYHLGSRGVEFDLLPWLKEHNVPLMAYCPLAQAGDLQKDLLQSSAVKEVARIHGITPMQVLLAFVLYKENVIAIPRSGKAEHVLQNLEAGKVHLTVEEYARLDAAFPAPRKKTYLDIV</sequence>
<dbReference type="PRINTS" id="PR00069">
    <property type="entry name" value="ALDKETRDTASE"/>
</dbReference>
<comment type="caution">
    <text evidence="5">The sequence shown here is derived from an EMBL/GenBank/DDBJ whole genome shotgun (WGS) entry which is preliminary data.</text>
</comment>
<dbReference type="PIRSF" id="PIRSF000097">
    <property type="entry name" value="AKR"/>
    <property type="match status" value="1"/>
</dbReference>
<dbReference type="Pfam" id="PF00248">
    <property type="entry name" value="Aldo_ket_red"/>
    <property type="match status" value="1"/>
</dbReference>
<feature type="site" description="Lowers pKa of active site Tyr" evidence="3">
    <location>
        <position position="81"/>
    </location>
</feature>
<dbReference type="InterPro" id="IPR020471">
    <property type="entry name" value="AKR"/>
</dbReference>
<dbReference type="Gene3D" id="3.20.20.100">
    <property type="entry name" value="NADP-dependent oxidoreductase domain"/>
    <property type="match status" value="1"/>
</dbReference>
<gene>
    <name evidence="5" type="ORF">DXD67_02090</name>
</gene>
<evidence type="ECO:0000313" key="5">
    <source>
        <dbReference type="EMBL" id="RGJ26632.1"/>
    </source>
</evidence>
<feature type="active site" description="Proton donor" evidence="1">
    <location>
        <position position="55"/>
    </location>
</feature>
<evidence type="ECO:0000259" key="4">
    <source>
        <dbReference type="Pfam" id="PF00248"/>
    </source>
</evidence>
<evidence type="ECO:0000256" key="2">
    <source>
        <dbReference type="PIRSR" id="PIRSR000097-2"/>
    </source>
</evidence>
<dbReference type="EMBL" id="QSOV01000001">
    <property type="protein sequence ID" value="RGJ26632.1"/>
    <property type="molecule type" value="Genomic_DNA"/>
</dbReference>
<proteinExistence type="predicted"/>
<accession>A0A3E4GUM1</accession>